<reference evidence="1 2" key="1">
    <citation type="journal article" date="2016" name="Nat. Commun.">
        <title>Thousands of microbial genomes shed light on interconnected biogeochemical processes in an aquifer system.</title>
        <authorList>
            <person name="Anantharaman K."/>
            <person name="Brown C.T."/>
            <person name="Hug L.A."/>
            <person name="Sharon I."/>
            <person name="Castelle C.J."/>
            <person name="Probst A.J."/>
            <person name="Thomas B.C."/>
            <person name="Singh A."/>
            <person name="Wilkins M.J."/>
            <person name="Karaoz U."/>
            <person name="Brodie E.L."/>
            <person name="Williams K.H."/>
            <person name="Hubbard S.S."/>
            <person name="Banfield J.F."/>
        </authorList>
    </citation>
    <scope>NUCLEOTIDE SEQUENCE [LARGE SCALE GENOMIC DNA]</scope>
</reference>
<dbReference type="Proteomes" id="UP000177942">
    <property type="component" value="Unassembled WGS sequence"/>
</dbReference>
<evidence type="ECO:0000313" key="2">
    <source>
        <dbReference type="Proteomes" id="UP000177942"/>
    </source>
</evidence>
<proteinExistence type="predicted"/>
<accession>A0A1G1ZQB3</accession>
<evidence type="ECO:0000313" key="1">
    <source>
        <dbReference type="EMBL" id="OGY66007.1"/>
    </source>
</evidence>
<protein>
    <submittedName>
        <fullName evidence="1">Uncharacterized protein</fullName>
    </submittedName>
</protein>
<organism evidence="1 2">
    <name type="scientific">Candidatus Harrisonbacteria bacterium RIFCSPLOWO2_01_FULL_44_18</name>
    <dbReference type="NCBI Taxonomy" id="1798407"/>
    <lineage>
        <taxon>Bacteria</taxon>
        <taxon>Candidatus Harrisoniibacteriota</taxon>
    </lineage>
</organism>
<name>A0A1G1ZQB3_9BACT</name>
<dbReference type="EMBL" id="MHJJ01000005">
    <property type="protein sequence ID" value="OGY66007.1"/>
    <property type="molecule type" value="Genomic_DNA"/>
</dbReference>
<dbReference type="AlphaFoldDB" id="A0A1G1ZQB3"/>
<comment type="caution">
    <text evidence="1">The sequence shown here is derived from an EMBL/GenBank/DDBJ whole genome shotgun (WGS) entry which is preliminary data.</text>
</comment>
<gene>
    <name evidence="1" type="ORF">A3A16_01320</name>
</gene>
<dbReference type="STRING" id="1798407.A3A16_01320"/>
<sequence>MEKWLAPIFVSIFWLLPQVCLAQKYREYKPPRIFEPLTVTIDTRPIPQRIWEEIFNNDLFHPDRWIDKNRPYDPPNIPSPTLAPIES</sequence>